<dbReference type="Proteomes" id="UP000501891">
    <property type="component" value="Chromosome"/>
</dbReference>
<comment type="catalytic activity">
    <reaction evidence="8">
        <text>Endonucleolytic cleavage of RNA, removing extra 3' nucleotides from tRNA precursor, generating 3' termini of tRNAs. A 3'-hydroxy group is left at the tRNA terminus and a 5'-phosphoryl group is left at the trailer molecule.</text>
        <dbReference type="EC" id="3.1.26.11"/>
    </reaction>
</comment>
<comment type="subunit">
    <text evidence="1 8">Homodimer.</text>
</comment>
<accession>A0A858R4P6</accession>
<evidence type="ECO:0000256" key="2">
    <source>
        <dbReference type="ARBA" id="ARBA00022694"/>
    </source>
</evidence>
<dbReference type="PANTHER" id="PTHR46018">
    <property type="entry name" value="ZINC PHOSPHODIESTERASE ELAC PROTEIN 1"/>
    <property type="match status" value="1"/>
</dbReference>
<name>A0A858R4P6_9PROT</name>
<feature type="binding site" evidence="8">
    <location>
        <position position="141"/>
    </location>
    <ligand>
        <name>Zn(2+)</name>
        <dbReference type="ChEBI" id="CHEBI:29105"/>
        <label>1</label>
        <note>catalytic</note>
    </ligand>
</feature>
<dbReference type="CDD" id="cd07717">
    <property type="entry name" value="RNaseZ_ZiPD-like_MBL-fold"/>
    <property type="match status" value="1"/>
</dbReference>
<comment type="function">
    <text evidence="8">Zinc phosphodiesterase, which displays some tRNA 3'-processing endonuclease activity. Probably involved in tRNA maturation, by removing a 3'-trailer from precursor tRNA.</text>
</comment>
<evidence type="ECO:0000256" key="6">
    <source>
        <dbReference type="ARBA" id="ARBA00022801"/>
    </source>
</evidence>
<feature type="domain" description="Metallo-beta-lactamase" evidence="10">
    <location>
        <begin position="202"/>
        <end position="270"/>
    </location>
</feature>
<dbReference type="PANTHER" id="PTHR46018:SF7">
    <property type="entry name" value="RIBONUCLEASE Z"/>
    <property type="match status" value="1"/>
</dbReference>
<dbReference type="Pfam" id="PF12706">
    <property type="entry name" value="Lactamase_B_2"/>
    <property type="match status" value="2"/>
</dbReference>
<comment type="similarity">
    <text evidence="8">Belongs to the RNase Z family.</text>
</comment>
<dbReference type="SUPFAM" id="SSF56281">
    <property type="entry name" value="Metallo-hydrolase/oxidoreductase"/>
    <property type="match status" value="1"/>
</dbReference>
<dbReference type="AlphaFoldDB" id="A0A858R4P6"/>
<keyword evidence="12" id="KW-1185">Reference proteome</keyword>
<evidence type="ECO:0000256" key="7">
    <source>
        <dbReference type="ARBA" id="ARBA00022833"/>
    </source>
</evidence>
<keyword evidence="6 8" id="KW-0378">Hydrolase</keyword>
<proteinExistence type="inferred from homology"/>
<reference evidence="11" key="1">
    <citation type="submission" date="2020-04" db="EMBL/GenBank/DDBJ databases">
        <title>A desert anoxygenic phototrophic bacterium fixes CO2 using RubisCO under aerobic conditions.</title>
        <authorList>
            <person name="Tang K."/>
        </authorList>
    </citation>
    <scope>NUCLEOTIDE SEQUENCE [LARGE SCALE GENOMIC DNA]</scope>
    <source>
        <strain evidence="11">MIMtkB3</strain>
    </source>
</reference>
<dbReference type="GO" id="GO:0008270">
    <property type="term" value="F:zinc ion binding"/>
    <property type="evidence" value="ECO:0007669"/>
    <property type="project" value="UniProtKB-UniRule"/>
</dbReference>
<feature type="binding site" evidence="8">
    <location>
        <position position="212"/>
    </location>
    <ligand>
        <name>Zn(2+)</name>
        <dbReference type="ChEBI" id="CHEBI:29105"/>
        <label>1</label>
        <note>catalytic</note>
    </ligand>
</feature>
<feature type="region of interest" description="Disordered" evidence="9">
    <location>
        <begin position="169"/>
        <end position="192"/>
    </location>
</feature>
<protein>
    <recommendedName>
        <fullName evidence="8">Ribonuclease Z</fullName>
        <shortName evidence="8">RNase Z</shortName>
        <ecNumber evidence="8">3.1.26.11</ecNumber>
    </recommendedName>
    <alternativeName>
        <fullName evidence="8">tRNA 3 endonuclease</fullName>
    </alternativeName>
    <alternativeName>
        <fullName evidence="8">tRNase Z</fullName>
    </alternativeName>
</protein>
<feature type="binding site" evidence="8">
    <location>
        <position position="65"/>
    </location>
    <ligand>
        <name>Zn(2+)</name>
        <dbReference type="ChEBI" id="CHEBI:29105"/>
        <label>2</label>
        <note>catalytic</note>
    </ligand>
</feature>
<sequence length="307" mass="33218">MFQITFLGTGATVPSAERGLSSLLVEHGQTRYLVDCGEGTLRQMRAAHVGLRRLDVVLLTHGHLDHVLGLASLAGTLELWHQGDRLDIHGGKDALEMARVLMEKVTFPDGHPGLDVTYHPLSPGCFRDRDGVRVSAFPVRHHDTDSFGFLFEEAAHQPLDGDKLDSAGVPNGPPRQALARGEPATLPDGRTITPTEVLGEPERGARLAVVGDTEDAGALADAVRGVDVLVIEATYRTKDKPTARGRGHLTVKDAATLAKAAGVGRLVLTHQSDRYDPEEVLAEARCFFPETTIAKDFDRVRVEAQPR</sequence>
<evidence type="ECO:0000256" key="4">
    <source>
        <dbReference type="ARBA" id="ARBA00022723"/>
    </source>
</evidence>
<feature type="binding site" evidence="8">
    <location>
        <position position="63"/>
    </location>
    <ligand>
        <name>Zn(2+)</name>
        <dbReference type="ChEBI" id="CHEBI:29105"/>
        <label>1</label>
        <note>catalytic</note>
    </ligand>
</feature>
<keyword evidence="3 8" id="KW-0540">Nuclease</keyword>
<dbReference type="InterPro" id="IPR036866">
    <property type="entry name" value="RibonucZ/Hydroxyglut_hydro"/>
</dbReference>
<dbReference type="HAMAP" id="MF_01818">
    <property type="entry name" value="RNase_Z_BN"/>
    <property type="match status" value="1"/>
</dbReference>
<evidence type="ECO:0000256" key="1">
    <source>
        <dbReference type="ARBA" id="ARBA00011738"/>
    </source>
</evidence>
<dbReference type="EMBL" id="CP051775">
    <property type="protein sequence ID" value="QJE72390.1"/>
    <property type="molecule type" value="Genomic_DNA"/>
</dbReference>
<dbReference type="InterPro" id="IPR013471">
    <property type="entry name" value="RNase_Z/BN"/>
</dbReference>
<keyword evidence="5 8" id="KW-0255">Endonuclease</keyword>
<feature type="binding site" evidence="8">
    <location>
        <position position="270"/>
    </location>
    <ligand>
        <name>Zn(2+)</name>
        <dbReference type="ChEBI" id="CHEBI:29105"/>
        <label>2</label>
        <note>catalytic</note>
    </ligand>
</feature>
<dbReference type="Gene3D" id="3.60.15.10">
    <property type="entry name" value="Ribonuclease Z/Hydroxyacylglutathione hydrolase-like"/>
    <property type="match status" value="1"/>
</dbReference>
<keyword evidence="7 8" id="KW-0862">Zinc</keyword>
<comment type="cofactor">
    <cofactor evidence="8">
        <name>Zn(2+)</name>
        <dbReference type="ChEBI" id="CHEBI:29105"/>
    </cofactor>
    <text evidence="8">Binds 2 Zn(2+) ions.</text>
</comment>
<dbReference type="EC" id="3.1.26.11" evidence="8"/>
<dbReference type="KEGG" id="acru:HHL28_04125"/>
<evidence type="ECO:0000256" key="8">
    <source>
        <dbReference type="HAMAP-Rule" id="MF_01818"/>
    </source>
</evidence>
<keyword evidence="4 8" id="KW-0479">Metal-binding</keyword>
<feature type="active site" description="Proton acceptor" evidence="8">
    <location>
        <position position="65"/>
    </location>
</feature>
<dbReference type="InterPro" id="IPR001279">
    <property type="entry name" value="Metallo-B-lactamas"/>
</dbReference>
<keyword evidence="2 8" id="KW-0819">tRNA processing</keyword>
<feature type="binding site" evidence="8">
    <location>
        <position position="61"/>
    </location>
    <ligand>
        <name>Zn(2+)</name>
        <dbReference type="ChEBI" id="CHEBI:29105"/>
        <label>1</label>
        <note>catalytic</note>
    </ligand>
</feature>
<evidence type="ECO:0000256" key="9">
    <source>
        <dbReference type="SAM" id="MobiDB-lite"/>
    </source>
</evidence>
<evidence type="ECO:0000256" key="5">
    <source>
        <dbReference type="ARBA" id="ARBA00022759"/>
    </source>
</evidence>
<evidence type="ECO:0000256" key="3">
    <source>
        <dbReference type="ARBA" id="ARBA00022722"/>
    </source>
</evidence>
<gene>
    <name evidence="8" type="primary">rnz</name>
    <name evidence="11" type="ORF">HHL28_04125</name>
</gene>
<feature type="binding site" evidence="8">
    <location>
        <position position="212"/>
    </location>
    <ligand>
        <name>Zn(2+)</name>
        <dbReference type="ChEBI" id="CHEBI:29105"/>
        <label>2</label>
        <note>catalytic</note>
    </ligand>
</feature>
<organism evidence="11 12">
    <name type="scientific">Aerophototrophica crusticola</name>
    <dbReference type="NCBI Taxonomy" id="1709002"/>
    <lineage>
        <taxon>Bacteria</taxon>
        <taxon>Pseudomonadati</taxon>
        <taxon>Pseudomonadota</taxon>
        <taxon>Alphaproteobacteria</taxon>
        <taxon>Rhodospirillales</taxon>
        <taxon>Rhodospirillaceae</taxon>
        <taxon>Aerophototrophica</taxon>
    </lineage>
</organism>
<evidence type="ECO:0000313" key="11">
    <source>
        <dbReference type="EMBL" id="QJE72390.1"/>
    </source>
</evidence>
<evidence type="ECO:0000259" key="10">
    <source>
        <dbReference type="Pfam" id="PF12706"/>
    </source>
</evidence>
<dbReference type="GO" id="GO:0042781">
    <property type="term" value="F:3'-tRNA processing endoribonuclease activity"/>
    <property type="evidence" value="ECO:0007669"/>
    <property type="project" value="UniProtKB-UniRule"/>
</dbReference>
<evidence type="ECO:0000313" key="12">
    <source>
        <dbReference type="Proteomes" id="UP000501891"/>
    </source>
</evidence>
<feature type="domain" description="Metallo-beta-lactamase" evidence="10">
    <location>
        <begin position="30"/>
        <end position="155"/>
    </location>
</feature>
<feature type="binding site" evidence="8">
    <location>
        <position position="66"/>
    </location>
    <ligand>
        <name>Zn(2+)</name>
        <dbReference type="ChEBI" id="CHEBI:29105"/>
        <label>2</label>
        <note>catalytic</note>
    </ligand>
</feature>